<proteinExistence type="predicted"/>
<dbReference type="AlphaFoldDB" id="A0A6G0VQ16"/>
<evidence type="ECO:0000313" key="2">
    <source>
        <dbReference type="EMBL" id="KAF0705426.1"/>
    </source>
</evidence>
<organism evidence="2 3">
    <name type="scientific">Aphis craccivora</name>
    <name type="common">Cowpea aphid</name>
    <dbReference type="NCBI Taxonomy" id="307492"/>
    <lineage>
        <taxon>Eukaryota</taxon>
        <taxon>Metazoa</taxon>
        <taxon>Ecdysozoa</taxon>
        <taxon>Arthropoda</taxon>
        <taxon>Hexapoda</taxon>
        <taxon>Insecta</taxon>
        <taxon>Pterygota</taxon>
        <taxon>Neoptera</taxon>
        <taxon>Paraneoptera</taxon>
        <taxon>Hemiptera</taxon>
        <taxon>Sternorrhyncha</taxon>
        <taxon>Aphidomorpha</taxon>
        <taxon>Aphidoidea</taxon>
        <taxon>Aphididae</taxon>
        <taxon>Aphidini</taxon>
        <taxon>Aphis</taxon>
        <taxon>Aphis</taxon>
    </lineage>
</organism>
<gene>
    <name evidence="2" type="ORF">FWK35_00030639</name>
</gene>
<dbReference type="PANTHER" id="PTHR45749:SF37">
    <property type="entry name" value="OS05G0311600 PROTEIN"/>
    <property type="match status" value="1"/>
</dbReference>
<dbReference type="InterPro" id="IPR012337">
    <property type="entry name" value="RNaseH-like_sf"/>
</dbReference>
<protein>
    <submittedName>
        <fullName evidence="2">Zinc finger MYM-type protein 1-like</fullName>
    </submittedName>
</protein>
<feature type="non-terminal residue" evidence="2">
    <location>
        <position position="172"/>
    </location>
</feature>
<dbReference type="EMBL" id="VUJU01013248">
    <property type="protein sequence ID" value="KAF0705426.1"/>
    <property type="molecule type" value="Genomic_DNA"/>
</dbReference>
<dbReference type="GO" id="GO:0046983">
    <property type="term" value="F:protein dimerization activity"/>
    <property type="evidence" value="ECO:0007669"/>
    <property type="project" value="InterPro"/>
</dbReference>
<evidence type="ECO:0000313" key="3">
    <source>
        <dbReference type="Proteomes" id="UP000478052"/>
    </source>
</evidence>
<feature type="domain" description="HAT C-terminal dimerisation" evidence="1">
    <location>
        <begin position="103"/>
        <end position="151"/>
    </location>
</feature>
<dbReference type="OrthoDB" id="6624297at2759"/>
<dbReference type="PANTHER" id="PTHR45749">
    <property type="match status" value="1"/>
</dbReference>
<dbReference type="InterPro" id="IPR008906">
    <property type="entry name" value="HATC_C_dom"/>
</dbReference>
<evidence type="ECO:0000259" key="1">
    <source>
        <dbReference type="Pfam" id="PF05699"/>
    </source>
</evidence>
<dbReference type="Proteomes" id="UP000478052">
    <property type="component" value="Unassembled WGS sequence"/>
</dbReference>
<dbReference type="SUPFAM" id="SSF53098">
    <property type="entry name" value="Ribonuclease H-like"/>
    <property type="match status" value="1"/>
</dbReference>
<name>A0A6G0VQ16_APHCR</name>
<accession>A0A6G0VQ16</accession>
<dbReference type="Pfam" id="PF05699">
    <property type="entry name" value="Dimer_Tnp_hAT"/>
    <property type="match status" value="1"/>
</dbReference>
<reference evidence="2 3" key="1">
    <citation type="submission" date="2019-08" db="EMBL/GenBank/DDBJ databases">
        <title>Whole genome of Aphis craccivora.</title>
        <authorList>
            <person name="Voronova N.V."/>
            <person name="Shulinski R.S."/>
            <person name="Bandarenka Y.V."/>
            <person name="Zhorov D.G."/>
            <person name="Warner D."/>
        </authorList>
    </citation>
    <scope>NUCLEOTIDE SEQUENCE [LARGE SCALE GENOMIC DNA]</scope>
    <source>
        <strain evidence="2">180601</strain>
        <tissue evidence="2">Whole Body</tissue>
    </source>
</reference>
<keyword evidence="3" id="KW-1185">Reference proteome</keyword>
<comment type="caution">
    <text evidence="2">The sequence shown here is derived from an EMBL/GenBank/DDBJ whole genome shotgun (WGS) entry which is preliminary data.</text>
</comment>
<sequence length="172" mass="19928">MNFHVRRQIFAVKHFDEVGDRRLSVSDENCRVKIVLPVIDMVLLQLNLRFEGLRKFDISSDFTRQLLCIRDQLIPQKIKSIKELTLYIIKNNLCTTFFDVLSACIIYLTLPVTVASAERSFSKLKLIKNYLRNNMSQDRLSNIAVLNIEKDVAAKIKLDHVINTFANSKARK</sequence>